<proteinExistence type="predicted"/>
<evidence type="ECO:0000313" key="2">
    <source>
        <dbReference type="Proteomes" id="UP001214666"/>
    </source>
</evidence>
<organism evidence="1 2">
    <name type="scientific">Aeromonas hydrophila</name>
    <dbReference type="NCBI Taxonomy" id="644"/>
    <lineage>
        <taxon>Bacteria</taxon>
        <taxon>Pseudomonadati</taxon>
        <taxon>Pseudomonadota</taxon>
        <taxon>Gammaproteobacteria</taxon>
        <taxon>Aeromonadales</taxon>
        <taxon>Aeromonadaceae</taxon>
        <taxon>Aeromonas</taxon>
    </lineage>
</organism>
<dbReference type="AlphaFoldDB" id="A0AAX3P1B7"/>
<protein>
    <recommendedName>
        <fullName evidence="3">CD-NTase associated protein 4-like DNA endonuclease domain-containing protein</fullName>
    </recommendedName>
</protein>
<evidence type="ECO:0000313" key="1">
    <source>
        <dbReference type="EMBL" id="WEE25121.1"/>
    </source>
</evidence>
<name>A0AAX3P1B7_AERHY</name>
<dbReference type="EMBL" id="CP118942">
    <property type="protein sequence ID" value="WEE25121.1"/>
    <property type="molecule type" value="Genomic_DNA"/>
</dbReference>
<gene>
    <name evidence="1" type="ORF">PY771_15815</name>
</gene>
<sequence length="424" mass="49128">MTEKIINREAAKTSGSGLLFQRVRAVHRLLNLISKLGKKTCYCATEFIEDSATLTVDDGVATIEIEENKNYSSGLSFNSEAIKNTIVAFADQYINYFKDSKTIDFSIFCHANLSDERIENSTLQAVAPDFPLSQTKTTKLNILKKLVIKDELTQDEITIAKALFVEEYKKQYAVYADKEKKTIVSYAGNHKIISQWDNNDFYLFLSSIEFIITESDNDTYDDEVMKCIKDCQFYDHRHHGLENIILSALESLFDRSQQDERKFGRFVSREKVQVIFLQATSNQNELKPIDPVWKAFESLDVSDQRNLEEKIKVVCNDIKEKKVQRLSFSATKARTNEELFGQEYVSLRCNFYEWCSEYIEGNFSQLEYSVDDLMTHLDKMVDLCYDNIQQLKKTYRMSIDDKLTIRGIILTLVDDCYLAFDEDI</sequence>
<reference evidence="1" key="1">
    <citation type="submission" date="2023-02" db="EMBL/GenBank/DDBJ databases">
        <title>The sequence of Aeromonas hydrophila K533.</title>
        <authorList>
            <person name="Luo X."/>
        </authorList>
    </citation>
    <scope>NUCLEOTIDE SEQUENCE</scope>
    <source>
        <strain evidence="1">K533</strain>
    </source>
</reference>
<dbReference type="Proteomes" id="UP001214666">
    <property type="component" value="Chromosome"/>
</dbReference>
<dbReference type="RefSeq" id="WP_275115574.1">
    <property type="nucleotide sequence ID" value="NZ_CP118942.1"/>
</dbReference>
<evidence type="ECO:0008006" key="3">
    <source>
        <dbReference type="Google" id="ProtNLM"/>
    </source>
</evidence>
<accession>A0AAX3P1B7</accession>